<dbReference type="NCBIfam" id="TIGR01409">
    <property type="entry name" value="TAT_signal_seq"/>
    <property type="match status" value="1"/>
</dbReference>
<feature type="non-terminal residue" evidence="1">
    <location>
        <position position="27"/>
    </location>
</feature>
<proteinExistence type="predicted"/>
<dbReference type="InterPro" id="IPR006311">
    <property type="entry name" value="TAT_signal"/>
</dbReference>
<evidence type="ECO:0000313" key="1">
    <source>
        <dbReference type="EMBL" id="SVC63973.1"/>
    </source>
</evidence>
<organism evidence="1">
    <name type="scientific">marine metagenome</name>
    <dbReference type="NCBI Taxonomy" id="408172"/>
    <lineage>
        <taxon>unclassified sequences</taxon>
        <taxon>metagenomes</taxon>
        <taxon>ecological metagenomes</taxon>
    </lineage>
</organism>
<protein>
    <submittedName>
        <fullName evidence="1">Uncharacterized protein</fullName>
    </submittedName>
</protein>
<sequence length="27" mass="2940">MTEIKITRRSFVERSLAAGAALALPTH</sequence>
<dbReference type="AlphaFoldDB" id="A0A382NRZ9"/>
<name>A0A382NRZ9_9ZZZZ</name>
<dbReference type="InterPro" id="IPR019546">
    <property type="entry name" value="TAT_signal_bac_arc"/>
</dbReference>
<dbReference type="PROSITE" id="PS51318">
    <property type="entry name" value="TAT"/>
    <property type="match status" value="1"/>
</dbReference>
<reference evidence="1" key="1">
    <citation type="submission" date="2018-05" db="EMBL/GenBank/DDBJ databases">
        <authorList>
            <person name="Lanie J.A."/>
            <person name="Ng W.-L."/>
            <person name="Kazmierczak K.M."/>
            <person name="Andrzejewski T.M."/>
            <person name="Davidsen T.M."/>
            <person name="Wayne K.J."/>
            <person name="Tettelin H."/>
            <person name="Glass J.I."/>
            <person name="Rusch D."/>
            <person name="Podicherti R."/>
            <person name="Tsui H.-C.T."/>
            <person name="Winkler M.E."/>
        </authorList>
    </citation>
    <scope>NUCLEOTIDE SEQUENCE</scope>
</reference>
<accession>A0A382NRZ9</accession>
<dbReference type="EMBL" id="UINC01102388">
    <property type="protein sequence ID" value="SVC63973.1"/>
    <property type="molecule type" value="Genomic_DNA"/>
</dbReference>
<gene>
    <name evidence="1" type="ORF">METZ01_LOCUS316827</name>
</gene>